<accession>H2EFP4</accession>
<protein>
    <submittedName>
        <fullName evidence="3">Putative ankyrin repeat protein</fullName>
    </submittedName>
</protein>
<name>H2EFP4_9VIRU</name>
<evidence type="ECO:0000256" key="1">
    <source>
        <dbReference type="ARBA" id="ARBA00022737"/>
    </source>
</evidence>
<dbReference type="InterPro" id="IPR036770">
    <property type="entry name" value="Ankyrin_rpt-contain_sf"/>
</dbReference>
<proteinExistence type="predicted"/>
<dbReference type="PROSITE" id="PS50088">
    <property type="entry name" value="ANK_REPEAT"/>
    <property type="match status" value="3"/>
</dbReference>
<keyword evidence="2" id="KW-0040">ANK repeat</keyword>
<dbReference type="EMBL" id="JN885999">
    <property type="protein sequence ID" value="AEX63309.1"/>
    <property type="molecule type" value="Genomic_DNA"/>
</dbReference>
<reference evidence="3" key="1">
    <citation type="submission" date="2011-10" db="EMBL/GenBank/DDBJ databases">
        <title>Provirophages and transpovirons: unique mobilome of giant viruses.</title>
        <authorList>
            <person name="Desnues C."/>
            <person name="LaScola B."/>
            <person name="Yutin N."/>
            <person name="Fournous G."/>
            <person name="Koonin E."/>
            <person name="Raoult D."/>
        </authorList>
    </citation>
    <scope>NUCLEOTIDE SEQUENCE</scope>
    <source>
        <strain evidence="3">Mv13-mv</strain>
    </source>
</reference>
<dbReference type="PANTHER" id="PTHR24126">
    <property type="entry name" value="ANKYRIN REPEAT, PH AND SEC7 DOMAIN CONTAINING PROTEIN SECG-RELATED"/>
    <property type="match status" value="1"/>
</dbReference>
<dbReference type="PROSITE" id="PS50297">
    <property type="entry name" value="ANK_REP_REGION"/>
    <property type="match status" value="1"/>
</dbReference>
<dbReference type="SMART" id="SM00248">
    <property type="entry name" value="ANK"/>
    <property type="match status" value="5"/>
</dbReference>
<dbReference type="InterPro" id="IPR002110">
    <property type="entry name" value="Ankyrin_rpt"/>
</dbReference>
<evidence type="ECO:0000256" key="2">
    <source>
        <dbReference type="ARBA" id="ARBA00023043"/>
    </source>
</evidence>
<sequence length="306" mass="35112">MYFISTCTNYDQVQKHYKMGLNVTENYKIRYHISSLKQIFMGRHDYQNVVRLTIPKNDYLHKKGSGHYSYTYEVNMINVEQIYRLDDYEDVKSLIELGVDVNEAISNIVVSNNLDSLKYLLEKGANIIFIDSDIAKFGNLELFELLLENKCRLDKFLPMAAEYGQFELVKFLVKNGVFIDYVDRSSFAFSEYTGLVAASSRGYTEIVNYLIDNGANCNKSHGIYLAAKNGHYDTAKLLIEKGANLDKYGQQCIEDAIKKGHIKIIELLIDSGVEINYEYGIYKAGLLGNTKLVRYLINLENSKKYC</sequence>
<gene>
    <name evidence="3" type="ORF">mv_R1107</name>
</gene>
<dbReference type="SUPFAM" id="SSF48403">
    <property type="entry name" value="Ankyrin repeat"/>
    <property type="match status" value="1"/>
</dbReference>
<organism evidence="3">
    <name type="scientific">Moumouvirus sp. 'Monve'</name>
    <dbReference type="NCBI Taxonomy" id="1128131"/>
    <lineage>
        <taxon>Viruses</taxon>
        <taxon>Varidnaviria</taxon>
        <taxon>Bamfordvirae</taxon>
        <taxon>Nucleocytoviricota</taxon>
        <taxon>Megaviricetes</taxon>
        <taxon>Imitervirales</taxon>
        <taxon>Mimiviridae</taxon>
        <taxon>Megamimivirinae</taxon>
        <taxon>Moumouvirus</taxon>
    </lineage>
</organism>
<keyword evidence="1" id="KW-0677">Repeat</keyword>
<dbReference type="Pfam" id="PF12796">
    <property type="entry name" value="Ank_2"/>
    <property type="match status" value="1"/>
</dbReference>
<evidence type="ECO:0000313" key="3">
    <source>
        <dbReference type="EMBL" id="AEX63309.1"/>
    </source>
</evidence>
<dbReference type="Gene3D" id="1.25.40.20">
    <property type="entry name" value="Ankyrin repeat-containing domain"/>
    <property type="match status" value="1"/>
</dbReference>